<dbReference type="PANTHER" id="PTHR43639">
    <property type="entry name" value="OXIDOREDUCTASE, SHORT-CHAIN DEHYDROGENASE/REDUCTASE FAMILY (AFU_ORTHOLOGUE AFUA_5G02870)"/>
    <property type="match status" value="1"/>
</dbReference>
<comment type="catalytic activity">
    <reaction evidence="10">
        <text>(6S)-5,6,7,8-tetrahydrofolate + NADP(+) = 7,8-dihydrofolate + NADPH + H(+)</text>
        <dbReference type="Rhea" id="RHEA:15009"/>
        <dbReference type="ChEBI" id="CHEBI:15378"/>
        <dbReference type="ChEBI" id="CHEBI:57451"/>
        <dbReference type="ChEBI" id="CHEBI:57453"/>
        <dbReference type="ChEBI" id="CHEBI:57783"/>
        <dbReference type="ChEBI" id="CHEBI:58349"/>
        <dbReference type="EC" id="1.5.1.3"/>
    </reaction>
</comment>
<dbReference type="EC" id="1.5.1.50" evidence="7"/>
<dbReference type="Proteomes" id="UP001310248">
    <property type="component" value="Unassembled WGS sequence"/>
</dbReference>
<keyword evidence="13" id="KW-1185">Reference proteome</keyword>
<dbReference type="InterPro" id="IPR020904">
    <property type="entry name" value="Sc_DH/Rdtase_CS"/>
</dbReference>
<name>A0ABU7G6C2_9ALTE</name>
<keyword evidence="3" id="KW-0521">NADP</keyword>
<dbReference type="InterPro" id="IPR002347">
    <property type="entry name" value="SDR_fam"/>
</dbReference>
<reference evidence="13" key="1">
    <citation type="submission" date="2023-07" db="EMBL/GenBank/DDBJ databases">
        <title>Draft genome sequence of Agarivorans aestuarii strain ZMCS4, a CAZymes producing bacteria isolated from the marine brown algae Clodostephus spongiosus.</title>
        <authorList>
            <person name="Lorente B."/>
            <person name="Cabral C."/>
            <person name="Frias J."/>
            <person name="Faria J."/>
            <person name="Toubarro D."/>
        </authorList>
    </citation>
    <scope>NUCLEOTIDE SEQUENCE [LARGE SCALE GENOMIC DNA]</scope>
    <source>
        <strain evidence="13">ZMCS4</strain>
    </source>
</reference>
<dbReference type="PROSITE" id="PS00061">
    <property type="entry name" value="ADH_SHORT"/>
    <property type="match status" value="1"/>
</dbReference>
<dbReference type="Gene3D" id="3.40.50.720">
    <property type="entry name" value="NAD(P)-binding Rossmann-like Domain"/>
    <property type="match status" value="1"/>
</dbReference>
<sequence length="244" mass="26353">MPSKSAKSNAPVLITGGTQRLGLAIAEDLLLQGYPVIVTYRRDKPAVQALRDKGADCVKADFSDEQGISDFIGYVLANYQALRALIHNASQWLNNTALDNQHQLMQTMWSVHVSAPYQMNLAFEELLKNQAEQQAGDIIHMTDYVADKGSSKHIAYAASKAGLANLTHSFAAKLAPAVKVNSIAPSLLMFNQDDQPEYRAKALAKSLMALEPGAGEAVAAVNYLLASQYITGRTIGLDGGRHLV</sequence>
<protein>
    <recommendedName>
        <fullName evidence="8">Dihydromonapterin reductase</fullName>
        <ecNumber evidence="1">1.5.1.3</ecNumber>
        <ecNumber evidence="7">1.5.1.50</ecNumber>
    </recommendedName>
    <alternativeName>
        <fullName evidence="9">Dihydrofolate reductase</fullName>
    </alternativeName>
</protein>
<evidence type="ECO:0000256" key="6">
    <source>
        <dbReference type="ARBA" id="ARBA00038212"/>
    </source>
</evidence>
<gene>
    <name evidence="12" type="primary">folM</name>
    <name evidence="12" type="ORF">SNR37_000291</name>
</gene>
<evidence type="ECO:0000256" key="7">
    <source>
        <dbReference type="ARBA" id="ARBA00039145"/>
    </source>
</evidence>
<keyword evidence="2" id="KW-0554">One-carbon metabolism</keyword>
<evidence type="ECO:0000256" key="8">
    <source>
        <dbReference type="ARBA" id="ARBA00039631"/>
    </source>
</evidence>
<evidence type="ECO:0000256" key="1">
    <source>
        <dbReference type="ARBA" id="ARBA00012856"/>
    </source>
</evidence>
<comment type="caution">
    <text evidence="12">The sequence shown here is derived from an EMBL/GenBank/DDBJ whole genome shotgun (WGS) entry which is preliminary data.</text>
</comment>
<dbReference type="RefSeq" id="WP_329775982.1">
    <property type="nucleotide sequence ID" value="NZ_JAYDYW010000011.1"/>
</dbReference>
<organism evidence="12 13">
    <name type="scientific">Agarivorans aestuarii</name>
    <dbReference type="NCBI Taxonomy" id="1563703"/>
    <lineage>
        <taxon>Bacteria</taxon>
        <taxon>Pseudomonadati</taxon>
        <taxon>Pseudomonadota</taxon>
        <taxon>Gammaproteobacteria</taxon>
        <taxon>Alteromonadales</taxon>
        <taxon>Alteromonadaceae</taxon>
        <taxon>Agarivorans</taxon>
    </lineage>
</organism>
<evidence type="ECO:0000256" key="3">
    <source>
        <dbReference type="ARBA" id="ARBA00022857"/>
    </source>
</evidence>
<evidence type="ECO:0000313" key="13">
    <source>
        <dbReference type="Proteomes" id="UP001310248"/>
    </source>
</evidence>
<evidence type="ECO:0000256" key="11">
    <source>
        <dbReference type="ARBA" id="ARBA00049376"/>
    </source>
</evidence>
<accession>A0ABU7G6C2</accession>
<evidence type="ECO:0000256" key="10">
    <source>
        <dbReference type="ARBA" id="ARBA00048873"/>
    </source>
</evidence>
<comment type="function">
    <text evidence="5">Catalyzes the reduction of dihydromonapterin to tetrahydromonapterin. Also has lower activity with dihydrofolate.</text>
</comment>
<comment type="catalytic activity">
    <reaction evidence="11">
        <text>7,8-dihydromonapterin + NADPH + H(+) = 5,6,7,8-tetrahydromonapterin + NADP(+)</text>
        <dbReference type="Rhea" id="RHEA:34847"/>
        <dbReference type="ChEBI" id="CHEBI:15378"/>
        <dbReference type="ChEBI" id="CHEBI:57783"/>
        <dbReference type="ChEBI" id="CHEBI:58349"/>
        <dbReference type="ChEBI" id="CHEBI:71175"/>
        <dbReference type="ChEBI" id="CHEBI:71177"/>
        <dbReference type="EC" id="1.5.1.50"/>
    </reaction>
</comment>
<evidence type="ECO:0000256" key="9">
    <source>
        <dbReference type="ARBA" id="ARBA00042299"/>
    </source>
</evidence>
<comment type="similarity">
    <text evidence="6">Belongs to the short-chain dehydrogenases/reductases (SDR) family. FolM subfamily.</text>
</comment>
<dbReference type="PANTHER" id="PTHR43639:SF6">
    <property type="entry name" value="DIHYDROMONAPTERIN REDUCTASE"/>
    <property type="match status" value="1"/>
</dbReference>
<evidence type="ECO:0000256" key="2">
    <source>
        <dbReference type="ARBA" id="ARBA00022563"/>
    </source>
</evidence>
<dbReference type="SUPFAM" id="SSF51735">
    <property type="entry name" value="NAD(P)-binding Rossmann-fold domains"/>
    <property type="match status" value="1"/>
</dbReference>
<keyword evidence="4 12" id="KW-0560">Oxidoreductase</keyword>
<evidence type="ECO:0000256" key="5">
    <source>
        <dbReference type="ARBA" id="ARBA00037508"/>
    </source>
</evidence>
<dbReference type="NCBIfam" id="NF005066">
    <property type="entry name" value="PRK06483.1"/>
    <property type="match status" value="1"/>
</dbReference>
<dbReference type="InterPro" id="IPR036291">
    <property type="entry name" value="NAD(P)-bd_dom_sf"/>
</dbReference>
<dbReference type="GO" id="GO:0016491">
    <property type="term" value="F:oxidoreductase activity"/>
    <property type="evidence" value="ECO:0007669"/>
    <property type="project" value="UniProtKB-KW"/>
</dbReference>
<proteinExistence type="inferred from homology"/>
<dbReference type="Pfam" id="PF13561">
    <property type="entry name" value="adh_short_C2"/>
    <property type="match status" value="1"/>
</dbReference>
<dbReference type="EMBL" id="JAYDYW010000011">
    <property type="protein sequence ID" value="MEE1674969.1"/>
    <property type="molecule type" value="Genomic_DNA"/>
</dbReference>
<dbReference type="PRINTS" id="PR00081">
    <property type="entry name" value="GDHRDH"/>
</dbReference>
<evidence type="ECO:0000256" key="4">
    <source>
        <dbReference type="ARBA" id="ARBA00023002"/>
    </source>
</evidence>
<dbReference type="EC" id="1.5.1.3" evidence="1"/>
<evidence type="ECO:0000313" key="12">
    <source>
        <dbReference type="EMBL" id="MEE1674969.1"/>
    </source>
</evidence>